<dbReference type="EMBL" id="CAADFT010000006">
    <property type="protein sequence ID" value="VFK40080.1"/>
    <property type="molecule type" value="Genomic_DNA"/>
</dbReference>
<evidence type="ECO:0000313" key="1">
    <source>
        <dbReference type="EMBL" id="VFK40080.1"/>
    </source>
</evidence>
<name>A0A450YEU6_9GAMM</name>
<dbReference type="AlphaFoldDB" id="A0A450YEU6"/>
<protein>
    <submittedName>
        <fullName evidence="1">Uncharacterized protein</fullName>
    </submittedName>
</protein>
<proteinExistence type="predicted"/>
<sequence>MEVSARNPRTFGETERGRKIVSQADTACFGAFGGWLPATTEAWPPEPSRYSRENAAFTSNRRMQKRTYGGVGGWRR</sequence>
<reference evidence="1" key="1">
    <citation type="submission" date="2019-02" db="EMBL/GenBank/DDBJ databases">
        <authorList>
            <person name="Gruber-Vodicka R. H."/>
            <person name="Seah K. B. B."/>
        </authorList>
    </citation>
    <scope>NUCLEOTIDE SEQUENCE</scope>
    <source>
        <strain evidence="1">BECK_BZ125</strain>
    </source>
</reference>
<gene>
    <name evidence="1" type="ORF">BECKTC1821E_GA0114239_100660</name>
</gene>
<accession>A0A450YEU6</accession>
<organism evidence="1">
    <name type="scientific">Candidatus Kentrum sp. TC</name>
    <dbReference type="NCBI Taxonomy" id="2126339"/>
    <lineage>
        <taxon>Bacteria</taxon>
        <taxon>Pseudomonadati</taxon>
        <taxon>Pseudomonadota</taxon>
        <taxon>Gammaproteobacteria</taxon>
        <taxon>Candidatus Kentrum</taxon>
    </lineage>
</organism>